<dbReference type="Pfam" id="PF08132">
    <property type="entry name" value="AdoMetDC_leader"/>
    <property type="match status" value="1"/>
</dbReference>
<dbReference type="InterPro" id="IPR012511">
    <property type="entry name" value="AdoMetDC_leader"/>
</dbReference>
<sequence length="218" mass="24348">MANSQVLLADLKAGHCSNVAEVWLLRFWEARNVRKGGELTIVNMLFVDENERFACVLPASSFYQRNAVNKVRFQVIEDVHPNGGIKKFKSSVYSNFVFSFRLRSKLVPQSNRSQSHALIQQDEMNLSANRFQRLREVARGHLSRLQGIWSLCSDQVAVGLKTHSCCMCDRALSPFSLSTPIKTSSSSHLSESGSKAADPVGTSPEPTTKKPMRCTNLE</sequence>
<evidence type="ECO:0000313" key="2">
    <source>
        <dbReference type="EMBL" id="VDD08794.1"/>
    </source>
</evidence>
<evidence type="ECO:0000256" key="1">
    <source>
        <dbReference type="SAM" id="MobiDB-lite"/>
    </source>
</evidence>
<evidence type="ECO:0008006" key="3">
    <source>
        <dbReference type="Google" id="ProtNLM"/>
    </source>
</evidence>
<organism evidence="2">
    <name type="scientific">Brassica oleracea</name>
    <name type="common">Wild cabbage</name>
    <dbReference type="NCBI Taxonomy" id="3712"/>
    <lineage>
        <taxon>Eukaryota</taxon>
        <taxon>Viridiplantae</taxon>
        <taxon>Streptophyta</taxon>
        <taxon>Embryophyta</taxon>
        <taxon>Tracheophyta</taxon>
        <taxon>Spermatophyta</taxon>
        <taxon>Magnoliopsida</taxon>
        <taxon>eudicotyledons</taxon>
        <taxon>Gunneridae</taxon>
        <taxon>Pentapetalae</taxon>
        <taxon>rosids</taxon>
        <taxon>malvids</taxon>
        <taxon>Brassicales</taxon>
        <taxon>Brassicaceae</taxon>
        <taxon>Brassiceae</taxon>
        <taxon>Brassica</taxon>
    </lineage>
</organism>
<feature type="region of interest" description="Disordered" evidence="1">
    <location>
        <begin position="183"/>
        <end position="218"/>
    </location>
</feature>
<dbReference type="AlphaFoldDB" id="A0A3P6C6K3"/>
<dbReference type="EMBL" id="LR031873">
    <property type="protein sequence ID" value="VDD08794.1"/>
    <property type="molecule type" value="Genomic_DNA"/>
</dbReference>
<accession>A0A3P6C6K3</accession>
<protein>
    <recommendedName>
        <fullName evidence="3">DUF223 domain-containing protein</fullName>
    </recommendedName>
</protein>
<proteinExistence type="predicted"/>
<reference evidence="2" key="1">
    <citation type="submission" date="2018-11" db="EMBL/GenBank/DDBJ databases">
        <authorList>
            <consortium name="Genoscope - CEA"/>
            <person name="William W."/>
        </authorList>
    </citation>
    <scope>NUCLEOTIDE SEQUENCE</scope>
</reference>
<feature type="compositionally biased region" description="Low complexity" evidence="1">
    <location>
        <begin position="183"/>
        <end position="194"/>
    </location>
</feature>
<gene>
    <name evidence="2" type="ORF">BOLC4T24245H</name>
</gene>
<name>A0A3P6C6K3_BRAOL</name>